<dbReference type="AlphaFoldDB" id="A0A3B0R3F1"/>
<evidence type="ECO:0008006" key="2">
    <source>
        <dbReference type="Google" id="ProtNLM"/>
    </source>
</evidence>
<protein>
    <recommendedName>
        <fullName evidence="2">DUF2948 domain-containing protein</fullName>
    </recommendedName>
</protein>
<sequence>MTEDATFEEGSEAPLNLGALDAEDLQVIAALVQDAVLPMSEMTWRAQDRRFAMLVNRFRWEDEGRTRHGPERVQSLLVVDNVLGIASQGIDRADKDMILSLLDMTFHAGEDGAGQVELTLAGDGVVRLEVEALEVSLKDVTRPYKAPSKMVPGHDIQD</sequence>
<dbReference type="EMBL" id="UOEG01000015">
    <property type="protein sequence ID" value="VAV87800.1"/>
    <property type="molecule type" value="Genomic_DNA"/>
</dbReference>
<dbReference type="Pfam" id="PF11164">
    <property type="entry name" value="DUF2948"/>
    <property type="match status" value="1"/>
</dbReference>
<dbReference type="InterPro" id="IPR021335">
    <property type="entry name" value="DUF2948"/>
</dbReference>
<organism evidence="1">
    <name type="scientific">hydrothermal vent metagenome</name>
    <dbReference type="NCBI Taxonomy" id="652676"/>
    <lineage>
        <taxon>unclassified sequences</taxon>
        <taxon>metagenomes</taxon>
        <taxon>ecological metagenomes</taxon>
    </lineage>
</organism>
<accession>A0A3B0R3F1</accession>
<reference evidence="1" key="1">
    <citation type="submission" date="2018-06" db="EMBL/GenBank/DDBJ databases">
        <authorList>
            <person name="Zhirakovskaya E."/>
        </authorList>
    </citation>
    <scope>NUCLEOTIDE SEQUENCE</scope>
</reference>
<gene>
    <name evidence="1" type="ORF">MNBD_ALPHA07-790</name>
</gene>
<evidence type="ECO:0000313" key="1">
    <source>
        <dbReference type="EMBL" id="VAV87800.1"/>
    </source>
</evidence>
<name>A0A3B0R3F1_9ZZZZ</name>
<proteinExistence type="predicted"/>